<evidence type="ECO:0008006" key="4">
    <source>
        <dbReference type="Google" id="ProtNLM"/>
    </source>
</evidence>
<reference evidence="2" key="1">
    <citation type="submission" date="2020-10" db="EMBL/GenBank/DDBJ databases">
        <authorList>
            <person name="Abbas A."/>
            <person name="Razzaq R."/>
            <person name="Waqas M."/>
            <person name="Abbas N."/>
            <person name="Nielsen T.K."/>
            <person name="Hansen L.H."/>
            <person name="Hussain S."/>
            <person name="Shahid M."/>
        </authorList>
    </citation>
    <scope>NUCLEOTIDE SEQUENCE</scope>
    <source>
        <strain evidence="2">S14</strain>
    </source>
</reference>
<dbReference type="Proteomes" id="UP001181622">
    <property type="component" value="Unassembled WGS sequence"/>
</dbReference>
<dbReference type="RefSeq" id="WP_309394108.1">
    <property type="nucleotide sequence ID" value="NZ_JADBEO010000049.1"/>
</dbReference>
<feature type="region of interest" description="Disordered" evidence="1">
    <location>
        <begin position="178"/>
        <end position="197"/>
    </location>
</feature>
<organism evidence="2 3">
    <name type="scientific">Chelatococcus sambhunathii</name>
    <dbReference type="NCBI Taxonomy" id="363953"/>
    <lineage>
        <taxon>Bacteria</taxon>
        <taxon>Pseudomonadati</taxon>
        <taxon>Pseudomonadota</taxon>
        <taxon>Alphaproteobacteria</taxon>
        <taxon>Hyphomicrobiales</taxon>
        <taxon>Chelatococcaceae</taxon>
        <taxon>Chelatococcus</taxon>
    </lineage>
</organism>
<dbReference type="EMBL" id="JADBEO010000049">
    <property type="protein sequence ID" value="MDR4308390.1"/>
    <property type="molecule type" value="Genomic_DNA"/>
</dbReference>
<sequence length="213" mass="23588">MATMLEGPALLSEGENRIINELVRQLREVHPPRGGGLWAKWSPLAFGLVLAVFGAALNSNLNAARDEQKAANARIETIDGRSRDNRIAIERIDRERAARISQVDARLGAIETRTAPMDGLLKDLGRVETAIESMSDRLARGREERIADVSRIVDGMSVQKTELASLRQELQQLRHALEARSGQPTNRDGPGPPGWPPARFEIRAAVTPDFRRF</sequence>
<evidence type="ECO:0000313" key="3">
    <source>
        <dbReference type="Proteomes" id="UP001181622"/>
    </source>
</evidence>
<accession>A0ABU1DKI1</accession>
<evidence type="ECO:0000256" key="1">
    <source>
        <dbReference type="SAM" id="MobiDB-lite"/>
    </source>
</evidence>
<comment type="caution">
    <text evidence="2">The sequence shown here is derived from an EMBL/GenBank/DDBJ whole genome shotgun (WGS) entry which is preliminary data.</text>
</comment>
<evidence type="ECO:0000313" key="2">
    <source>
        <dbReference type="EMBL" id="MDR4308390.1"/>
    </source>
</evidence>
<name>A0ABU1DKI1_9HYPH</name>
<protein>
    <recommendedName>
        <fullName evidence="4">Membrane-bound metallopeptidase</fullName>
    </recommendedName>
</protein>
<gene>
    <name evidence="2" type="ORF">IHQ68_17360</name>
</gene>
<proteinExistence type="predicted"/>
<keyword evidence="3" id="KW-1185">Reference proteome</keyword>